<organism evidence="1 2">
    <name type="scientific">Pleurodeles waltl</name>
    <name type="common">Iberian ribbed newt</name>
    <dbReference type="NCBI Taxonomy" id="8319"/>
    <lineage>
        <taxon>Eukaryota</taxon>
        <taxon>Metazoa</taxon>
        <taxon>Chordata</taxon>
        <taxon>Craniata</taxon>
        <taxon>Vertebrata</taxon>
        <taxon>Euteleostomi</taxon>
        <taxon>Amphibia</taxon>
        <taxon>Batrachia</taxon>
        <taxon>Caudata</taxon>
        <taxon>Salamandroidea</taxon>
        <taxon>Salamandridae</taxon>
        <taxon>Pleurodelinae</taxon>
        <taxon>Pleurodeles</taxon>
    </lineage>
</organism>
<sequence length="108" mass="12786">MNRRGYEHKIYIQLEDVTCYEKLTYNPMFDPTSGVNKCLKMWYDKCLLDEDEYMYLRINTIWGDDACQTLLCCGSSLAYVNACSKSEKDILNCTLFRNIFHLTKLRKL</sequence>
<name>A0AAV7VDY7_PLEWA</name>
<dbReference type="Proteomes" id="UP001066276">
    <property type="component" value="Chromosome 2_1"/>
</dbReference>
<accession>A0AAV7VDY7</accession>
<keyword evidence="2" id="KW-1185">Reference proteome</keyword>
<dbReference type="EMBL" id="JANPWB010000003">
    <property type="protein sequence ID" value="KAJ1198656.1"/>
    <property type="molecule type" value="Genomic_DNA"/>
</dbReference>
<dbReference type="AlphaFoldDB" id="A0AAV7VDY7"/>
<proteinExistence type="predicted"/>
<comment type="caution">
    <text evidence="1">The sequence shown here is derived from an EMBL/GenBank/DDBJ whole genome shotgun (WGS) entry which is preliminary data.</text>
</comment>
<evidence type="ECO:0000313" key="1">
    <source>
        <dbReference type="EMBL" id="KAJ1198656.1"/>
    </source>
</evidence>
<reference evidence="1" key="1">
    <citation type="journal article" date="2022" name="bioRxiv">
        <title>Sequencing and chromosome-scale assembly of the giantPleurodeles waltlgenome.</title>
        <authorList>
            <person name="Brown T."/>
            <person name="Elewa A."/>
            <person name="Iarovenko S."/>
            <person name="Subramanian E."/>
            <person name="Araus A.J."/>
            <person name="Petzold A."/>
            <person name="Susuki M."/>
            <person name="Suzuki K.-i.T."/>
            <person name="Hayashi T."/>
            <person name="Toyoda A."/>
            <person name="Oliveira C."/>
            <person name="Osipova E."/>
            <person name="Leigh N.D."/>
            <person name="Simon A."/>
            <person name="Yun M.H."/>
        </authorList>
    </citation>
    <scope>NUCLEOTIDE SEQUENCE</scope>
    <source>
        <strain evidence="1">20211129_DDA</strain>
        <tissue evidence="1">Liver</tissue>
    </source>
</reference>
<gene>
    <name evidence="1" type="ORF">NDU88_002495</name>
</gene>
<evidence type="ECO:0000313" key="2">
    <source>
        <dbReference type="Proteomes" id="UP001066276"/>
    </source>
</evidence>
<protein>
    <submittedName>
        <fullName evidence="1">Uncharacterized protein</fullName>
    </submittedName>
</protein>